<feature type="compositionally biased region" description="Basic and acidic residues" evidence="1">
    <location>
        <begin position="144"/>
        <end position="157"/>
    </location>
</feature>
<dbReference type="OrthoDB" id="73001at2"/>
<dbReference type="AlphaFoldDB" id="A0A225DFR1"/>
<dbReference type="Proteomes" id="UP000214646">
    <property type="component" value="Unassembled WGS sequence"/>
</dbReference>
<dbReference type="EMBL" id="NIDE01000014">
    <property type="protein sequence ID" value="OWK37348.1"/>
    <property type="molecule type" value="Genomic_DNA"/>
</dbReference>
<dbReference type="RefSeq" id="WP_088257284.1">
    <property type="nucleotide sequence ID" value="NZ_NIDE01000014.1"/>
</dbReference>
<evidence type="ECO:0000256" key="1">
    <source>
        <dbReference type="SAM" id="MobiDB-lite"/>
    </source>
</evidence>
<gene>
    <name evidence="2" type="ORF">FRUB_06468</name>
</gene>
<organism evidence="2 3">
    <name type="scientific">Fimbriiglobus ruber</name>
    <dbReference type="NCBI Taxonomy" id="1908690"/>
    <lineage>
        <taxon>Bacteria</taxon>
        <taxon>Pseudomonadati</taxon>
        <taxon>Planctomycetota</taxon>
        <taxon>Planctomycetia</taxon>
        <taxon>Gemmatales</taxon>
        <taxon>Gemmataceae</taxon>
        <taxon>Fimbriiglobus</taxon>
    </lineage>
</organism>
<protein>
    <submittedName>
        <fullName evidence="2">Uncharacterized protein</fullName>
    </submittedName>
</protein>
<comment type="caution">
    <text evidence="2">The sequence shown here is derived from an EMBL/GenBank/DDBJ whole genome shotgun (WGS) entry which is preliminary data.</text>
</comment>
<evidence type="ECO:0000313" key="3">
    <source>
        <dbReference type="Proteomes" id="UP000214646"/>
    </source>
</evidence>
<accession>A0A225DFR1</accession>
<dbReference type="SUPFAM" id="SSF53137">
    <property type="entry name" value="Translational machinery components"/>
    <property type="match status" value="1"/>
</dbReference>
<sequence length="234" mass="26029">MTIQHPLVRTETRLNGRHQHTYEAIFRHPTAQSLEWHDVVSLLDALADVVEGHDGSFHVTRDKHKLTLHHPKHKDIPAADVLAVRHFLEVSNEAEGPSPVAPGVRLLVVIDHREATIHLTESHGAVPQKILPYDPHGFGRHLRSRNEETDGKRQPERKSYYEAIAETLRGADQILIFGSGTGESSAVDQLLADLKANHPDVAEHVAGTVVTDGYHPTESQLLAKAREFFAPKSE</sequence>
<reference evidence="3" key="1">
    <citation type="submission" date="2017-06" db="EMBL/GenBank/DDBJ databases">
        <title>Genome analysis of Fimbriiglobus ruber SP5, the first member of the order Planctomycetales with confirmed chitinolytic capability.</title>
        <authorList>
            <person name="Ravin N.V."/>
            <person name="Rakitin A.L."/>
            <person name="Ivanova A.A."/>
            <person name="Beletsky A.V."/>
            <person name="Kulichevskaya I.S."/>
            <person name="Mardanov A.V."/>
            <person name="Dedysh S.N."/>
        </authorList>
    </citation>
    <scope>NUCLEOTIDE SEQUENCE [LARGE SCALE GENOMIC DNA]</scope>
    <source>
        <strain evidence="3">SP5</strain>
    </source>
</reference>
<name>A0A225DFR1_9BACT</name>
<proteinExistence type="predicted"/>
<keyword evidence="3" id="KW-1185">Reference proteome</keyword>
<feature type="region of interest" description="Disordered" evidence="1">
    <location>
        <begin position="138"/>
        <end position="157"/>
    </location>
</feature>
<evidence type="ECO:0000313" key="2">
    <source>
        <dbReference type="EMBL" id="OWK37348.1"/>
    </source>
</evidence>